<dbReference type="Proteomes" id="UP000267096">
    <property type="component" value="Unassembled WGS sequence"/>
</dbReference>
<dbReference type="Gene3D" id="3.40.50.410">
    <property type="entry name" value="von Willebrand factor, type A domain"/>
    <property type="match status" value="1"/>
</dbReference>
<dbReference type="SMART" id="SM00327">
    <property type="entry name" value="VWA"/>
    <property type="match status" value="1"/>
</dbReference>
<sequence>MNLRLRNSSHSPSNKLAQCQITSKRGRECNYGATDKLKCKHVPIDLVIVMDESSSIGADDYQDSRVGMVSFSDGGRVRFGLDQYKTNSDVTSAIRQSDYGRGLTNIAAGMHVATTEVFAKAKDRALRKVMLVITDGMDITDVGKEHALAEKAGIVTYVIGVGEETDYEELVKAAGDKKHVFTFANYQTLADEIDLVCSSFMLGE</sequence>
<dbReference type="PANTHER" id="PTHR24020:SF84">
    <property type="entry name" value="VWFA DOMAIN-CONTAINING PROTEIN"/>
    <property type="match status" value="1"/>
</dbReference>
<feature type="domain" description="VWFA" evidence="1">
    <location>
        <begin position="45"/>
        <end position="196"/>
    </location>
</feature>
<protein>
    <submittedName>
        <fullName evidence="4">VWFA domain-containing protein</fullName>
    </submittedName>
</protein>
<evidence type="ECO:0000313" key="4">
    <source>
        <dbReference type="WBParaSite" id="ASIM_0002062301-mRNA-1"/>
    </source>
</evidence>
<gene>
    <name evidence="2" type="ORF">ASIM_LOCUS20007</name>
</gene>
<dbReference type="InterPro" id="IPR050525">
    <property type="entry name" value="ECM_Assembly_Org"/>
</dbReference>
<dbReference type="InterPro" id="IPR002035">
    <property type="entry name" value="VWF_A"/>
</dbReference>
<dbReference type="WBParaSite" id="ASIM_0002062301-mRNA-1">
    <property type="protein sequence ID" value="ASIM_0002062301-mRNA-1"/>
    <property type="gene ID" value="ASIM_0002062301"/>
</dbReference>
<dbReference type="SUPFAM" id="SSF53300">
    <property type="entry name" value="vWA-like"/>
    <property type="match status" value="1"/>
</dbReference>
<accession>A0A0M3KI08</accession>
<reference evidence="4" key="1">
    <citation type="submission" date="2017-02" db="UniProtKB">
        <authorList>
            <consortium name="WormBaseParasite"/>
        </authorList>
    </citation>
    <scope>IDENTIFICATION</scope>
</reference>
<dbReference type="EMBL" id="UYRR01038463">
    <property type="protein sequence ID" value="VDK73644.1"/>
    <property type="molecule type" value="Genomic_DNA"/>
</dbReference>
<dbReference type="Pfam" id="PF00092">
    <property type="entry name" value="VWA"/>
    <property type="match status" value="1"/>
</dbReference>
<dbReference type="PANTHER" id="PTHR24020">
    <property type="entry name" value="COLLAGEN ALPHA"/>
    <property type="match status" value="1"/>
</dbReference>
<reference evidence="2 3" key="2">
    <citation type="submission" date="2018-11" db="EMBL/GenBank/DDBJ databases">
        <authorList>
            <consortium name="Pathogen Informatics"/>
        </authorList>
    </citation>
    <scope>NUCLEOTIDE SEQUENCE [LARGE SCALE GENOMIC DNA]</scope>
</reference>
<dbReference type="PROSITE" id="PS50234">
    <property type="entry name" value="VWFA"/>
    <property type="match status" value="1"/>
</dbReference>
<dbReference type="OrthoDB" id="10256829at2759"/>
<evidence type="ECO:0000313" key="3">
    <source>
        <dbReference type="Proteomes" id="UP000267096"/>
    </source>
</evidence>
<evidence type="ECO:0000259" key="1">
    <source>
        <dbReference type="PROSITE" id="PS50234"/>
    </source>
</evidence>
<dbReference type="InterPro" id="IPR036465">
    <property type="entry name" value="vWFA_dom_sf"/>
</dbReference>
<name>A0A0M3KI08_ANISI</name>
<proteinExistence type="predicted"/>
<evidence type="ECO:0000313" key="2">
    <source>
        <dbReference type="EMBL" id="VDK73644.1"/>
    </source>
</evidence>
<dbReference type="AlphaFoldDB" id="A0A0M3KI08"/>
<dbReference type="PRINTS" id="PR00453">
    <property type="entry name" value="VWFADOMAIN"/>
</dbReference>
<organism evidence="4">
    <name type="scientific">Anisakis simplex</name>
    <name type="common">Herring worm</name>
    <dbReference type="NCBI Taxonomy" id="6269"/>
    <lineage>
        <taxon>Eukaryota</taxon>
        <taxon>Metazoa</taxon>
        <taxon>Ecdysozoa</taxon>
        <taxon>Nematoda</taxon>
        <taxon>Chromadorea</taxon>
        <taxon>Rhabditida</taxon>
        <taxon>Spirurina</taxon>
        <taxon>Ascaridomorpha</taxon>
        <taxon>Ascaridoidea</taxon>
        <taxon>Anisakidae</taxon>
        <taxon>Anisakis</taxon>
        <taxon>Anisakis simplex complex</taxon>
    </lineage>
</organism>
<keyword evidence="3" id="KW-1185">Reference proteome</keyword>